<dbReference type="Proteomes" id="UP001140087">
    <property type="component" value="Unassembled WGS sequence"/>
</dbReference>
<feature type="non-terminal residue" evidence="1">
    <location>
        <position position="471"/>
    </location>
</feature>
<dbReference type="EMBL" id="JANBUN010001150">
    <property type="protein sequence ID" value="KAJ2799410.1"/>
    <property type="molecule type" value="Genomic_DNA"/>
</dbReference>
<evidence type="ECO:0000313" key="1">
    <source>
        <dbReference type="EMBL" id="KAJ2799410.1"/>
    </source>
</evidence>
<comment type="caution">
    <text evidence="1">The sequence shown here is derived from an EMBL/GenBank/DDBJ whole genome shotgun (WGS) entry which is preliminary data.</text>
</comment>
<sequence length="471" mass="49542">MAPFGGAAGHSGGPVHVSIKGWRGGTESALIKFLDRKVGRPVGAASCTYQGDIMYITVPGMDMAQELLKLTGIRFAGDKLSFQVKSQLPSGGQPGPARGALDGSSNSDSVSVRDRLMALLQTRADAQGISLDLTALAQDSIIQSLGADPLRDDKLFKAILVLAAQLYPGITAINLANNGMSALRPIADIGAHFPKLKCLSLMNNTLSDFRELDCLSAAGSTVPLSALGELVLVGNPVSEAALRVADGGASYVDEVQKRFPTVSLLDMTPVPPRAQPSETASRAGGGAAPKQPPFPTVQSFVENQDIGDLANSFLATFFGLYDSNRGALADMYDQSAQFSLMVDTTHPASAFAQTNPHSQKRVDLSTYIQISRNLTRVRSPQKRLHALFLGQAAISRAIIQLPATQHPVQDAQRFSFDAWQVDVGGGAQTAAVVVVHGEFTEVPSQSVVSFDRVFALVPALPGTPAAAAGIP</sequence>
<proteinExistence type="predicted"/>
<gene>
    <name evidence="1" type="primary">MEX67</name>
    <name evidence="1" type="ORF">H4R21_003558</name>
</gene>
<organism evidence="1 2">
    <name type="scientific">Coemansia helicoidea</name>
    <dbReference type="NCBI Taxonomy" id="1286919"/>
    <lineage>
        <taxon>Eukaryota</taxon>
        <taxon>Fungi</taxon>
        <taxon>Fungi incertae sedis</taxon>
        <taxon>Zoopagomycota</taxon>
        <taxon>Kickxellomycotina</taxon>
        <taxon>Kickxellomycetes</taxon>
        <taxon>Kickxellales</taxon>
        <taxon>Kickxellaceae</taxon>
        <taxon>Coemansia</taxon>
    </lineage>
</organism>
<accession>A0ACC1L1P7</accession>
<name>A0ACC1L1P7_9FUNG</name>
<protein>
    <submittedName>
        <fullName evidence="1">Nuclear mRNA export, poly(A)+RNA binding protein</fullName>
    </submittedName>
</protein>
<keyword evidence="2" id="KW-1185">Reference proteome</keyword>
<evidence type="ECO:0000313" key="2">
    <source>
        <dbReference type="Proteomes" id="UP001140087"/>
    </source>
</evidence>
<reference evidence="1" key="1">
    <citation type="submission" date="2022-07" db="EMBL/GenBank/DDBJ databases">
        <title>Phylogenomic reconstructions and comparative analyses of Kickxellomycotina fungi.</title>
        <authorList>
            <person name="Reynolds N.K."/>
            <person name="Stajich J.E."/>
            <person name="Barry K."/>
            <person name="Grigoriev I.V."/>
            <person name="Crous P."/>
            <person name="Smith M.E."/>
        </authorList>
    </citation>
    <scope>NUCLEOTIDE SEQUENCE</scope>
    <source>
        <strain evidence="1">BCRC 34780</strain>
    </source>
</reference>